<dbReference type="OrthoDB" id="118157at2157"/>
<keyword evidence="3" id="KW-1185">Reference proteome</keyword>
<feature type="transmembrane region" description="Helical" evidence="1">
    <location>
        <begin position="206"/>
        <end position="224"/>
    </location>
</feature>
<protein>
    <submittedName>
        <fullName evidence="2">Uncharacterized protein</fullName>
    </submittedName>
</protein>
<keyword evidence="1" id="KW-1133">Transmembrane helix</keyword>
<feature type="transmembrane region" description="Helical" evidence="1">
    <location>
        <begin position="26"/>
        <end position="45"/>
    </location>
</feature>
<dbReference type="Proteomes" id="UP000006565">
    <property type="component" value="Chromosome"/>
</dbReference>
<sequence>MDIQSYIVQGTDYLLDLPVKVQSGDLFAIMVALIIIYCIVVLLKKFTRLVAPGAKKIFIFLIIVIAAYIFFQSFLLRILTEGLTLDNIIFGFGGLICGILAVAIALHGAVKSYRKGKEEKLQQAAPETAPQAPASYPPPYPSPGEFNGNVTNGYSQQTRSAETQQSVIPFLNLTKDNSVGMVIIYLIIAEFGIFSSKTIAAVSSEMGFYFFIIFMAAGFIFIKLTYHDYLKGLRHFAVVTLLGFILSIILGHFWGGVPLDTLLSMDYFGSDALVALITGIALSLFMSSKG</sequence>
<evidence type="ECO:0000313" key="2">
    <source>
        <dbReference type="EMBL" id="ADN36105.1"/>
    </source>
</evidence>
<keyword evidence="1" id="KW-0472">Membrane</keyword>
<feature type="transmembrane region" description="Helical" evidence="1">
    <location>
        <begin position="88"/>
        <end position="110"/>
    </location>
</feature>
<feature type="transmembrane region" description="Helical" evidence="1">
    <location>
        <begin position="179"/>
        <end position="200"/>
    </location>
</feature>
<dbReference type="EMBL" id="CP002117">
    <property type="protein sequence ID" value="ADN36105.1"/>
    <property type="molecule type" value="Genomic_DNA"/>
</dbReference>
<dbReference type="AlphaFoldDB" id="E1RET4"/>
<gene>
    <name evidence="2" type="ordered locus">Mpet_1345</name>
</gene>
<feature type="transmembrane region" description="Helical" evidence="1">
    <location>
        <begin position="236"/>
        <end position="255"/>
    </location>
</feature>
<dbReference type="GeneID" id="9743812"/>
<reference evidence="2 3" key="1">
    <citation type="journal article" date="2010" name="Stand. Genomic Sci.">
        <title>Complete genome sequence of Methanoplanus petrolearius type strain (SEBR 4847).</title>
        <authorList>
            <person name="Brambilla E."/>
            <person name="Djao O.D."/>
            <person name="Daligault H."/>
            <person name="Lapidus A."/>
            <person name="Lucas S."/>
            <person name="Hammon N."/>
            <person name="Nolan M."/>
            <person name="Tice H."/>
            <person name="Cheng J.F."/>
            <person name="Han C."/>
            <person name="Tapia R."/>
            <person name="Goodwin L."/>
            <person name="Pitluck S."/>
            <person name="Liolios K."/>
            <person name="Ivanova N."/>
            <person name="Mavromatis K."/>
            <person name="Mikhailova N."/>
            <person name="Pati A."/>
            <person name="Chen A."/>
            <person name="Palaniappan K."/>
            <person name="Land M."/>
            <person name="Hauser L."/>
            <person name="Chang Y.J."/>
            <person name="Jeffries C.D."/>
            <person name="Rohde M."/>
            <person name="Spring S."/>
            <person name="Sikorski J."/>
            <person name="Goker M."/>
            <person name="Woyke T."/>
            <person name="Bristow J."/>
            <person name="Eisen J.A."/>
            <person name="Markowitz V."/>
            <person name="Hugenholtz P."/>
            <person name="Kyrpides N.C."/>
            <person name="Klenk H.P."/>
        </authorList>
    </citation>
    <scope>NUCLEOTIDE SEQUENCE [LARGE SCALE GENOMIC DNA]</scope>
    <source>
        <strain evidence="3">DSM 11571 / OCM 486 / SEBR 4847</strain>
    </source>
</reference>
<organism evidence="2 3">
    <name type="scientific">Methanolacinia petrolearia (strain DSM 11571 / OCM 486 / SEBR 4847)</name>
    <name type="common">Methanoplanus petrolearius</name>
    <dbReference type="NCBI Taxonomy" id="679926"/>
    <lineage>
        <taxon>Archaea</taxon>
        <taxon>Methanobacteriati</taxon>
        <taxon>Methanobacteriota</taxon>
        <taxon>Stenosarchaea group</taxon>
        <taxon>Methanomicrobia</taxon>
        <taxon>Methanomicrobiales</taxon>
        <taxon>Methanomicrobiaceae</taxon>
        <taxon>Methanolacinia</taxon>
    </lineage>
</organism>
<evidence type="ECO:0000256" key="1">
    <source>
        <dbReference type="SAM" id="Phobius"/>
    </source>
</evidence>
<dbReference type="KEGG" id="mpi:Mpet_1345"/>
<evidence type="ECO:0000313" key="3">
    <source>
        <dbReference type="Proteomes" id="UP000006565"/>
    </source>
</evidence>
<dbReference type="RefSeq" id="WP_013329282.1">
    <property type="nucleotide sequence ID" value="NC_014507.1"/>
</dbReference>
<proteinExistence type="predicted"/>
<accession>E1RET4</accession>
<name>E1RET4_METP4</name>
<feature type="transmembrane region" description="Helical" evidence="1">
    <location>
        <begin position="57"/>
        <end position="76"/>
    </location>
</feature>
<dbReference type="HOGENOM" id="CLU_958511_0_0_2"/>
<keyword evidence="1" id="KW-0812">Transmembrane</keyword>
<feature type="transmembrane region" description="Helical" evidence="1">
    <location>
        <begin position="267"/>
        <end position="286"/>
    </location>
</feature>